<dbReference type="EMBL" id="CM004476">
    <property type="protein sequence ID" value="OCT76476.1"/>
    <property type="molecule type" value="Genomic_DNA"/>
</dbReference>
<reference evidence="6" key="1">
    <citation type="journal article" date="2016" name="Nature">
        <title>Genome evolution in the allotetraploid frog Xenopus laevis.</title>
        <authorList>
            <person name="Session A.M."/>
            <person name="Uno Y."/>
            <person name="Kwon T."/>
            <person name="Chapman J.A."/>
            <person name="Toyoda A."/>
            <person name="Takahashi S."/>
            <person name="Fukui A."/>
            <person name="Hikosaka A."/>
            <person name="Suzuki A."/>
            <person name="Kondo M."/>
            <person name="van Heeringen S.J."/>
            <person name="Quigley I."/>
            <person name="Heinz S."/>
            <person name="Ogino H."/>
            <person name="Ochi H."/>
            <person name="Hellsten U."/>
            <person name="Lyons J.B."/>
            <person name="Simakov O."/>
            <person name="Putnam N."/>
            <person name="Stites J."/>
            <person name="Kuroki Y."/>
            <person name="Tanaka T."/>
            <person name="Michiue T."/>
            <person name="Watanabe M."/>
            <person name="Bogdanovic O."/>
            <person name="Lister R."/>
            <person name="Georgiou G."/>
            <person name="Paranjpe S.S."/>
            <person name="van Kruijsbergen I."/>
            <person name="Shu S."/>
            <person name="Carlson J."/>
            <person name="Kinoshita T."/>
            <person name="Ohta Y."/>
            <person name="Mawaribuchi S."/>
            <person name="Jenkins J."/>
            <person name="Grimwood J."/>
            <person name="Schmutz J."/>
            <person name="Mitros T."/>
            <person name="Mozaffari S.V."/>
            <person name="Suzuki Y."/>
            <person name="Haramoto Y."/>
            <person name="Yamamoto T.S."/>
            <person name="Takagi C."/>
            <person name="Heald R."/>
            <person name="Miller K."/>
            <person name="Haudenschild C."/>
            <person name="Kitzman J."/>
            <person name="Nakayama T."/>
            <person name="Izutsu Y."/>
            <person name="Robert J."/>
            <person name="Fortriede J."/>
            <person name="Burns K."/>
            <person name="Lotay V."/>
            <person name="Karimi K."/>
            <person name="Yasuoka Y."/>
            <person name="Dichmann D.S."/>
            <person name="Flajnik M.F."/>
            <person name="Houston D.W."/>
            <person name="Shendure J."/>
            <person name="DuPasquier L."/>
            <person name="Vize P.D."/>
            <person name="Zorn A.M."/>
            <person name="Ito M."/>
            <person name="Marcotte E.M."/>
            <person name="Wallingford J.B."/>
            <person name="Ito Y."/>
            <person name="Asashima M."/>
            <person name="Ueno N."/>
            <person name="Matsuda Y."/>
            <person name="Veenstra G.J."/>
            <person name="Fujiyama A."/>
            <person name="Harland R.M."/>
            <person name="Taira M."/>
            <person name="Rokhsar D.S."/>
        </authorList>
    </citation>
    <scope>NUCLEOTIDE SEQUENCE [LARGE SCALE GENOMIC DNA]</scope>
    <source>
        <strain evidence="6">J</strain>
    </source>
</reference>
<dbReference type="PANTHER" id="PTHR21029">
    <property type="entry name" value="R-SEVEN BINDING PROTEIN (R7BP) HOMOLOG"/>
    <property type="match status" value="1"/>
</dbReference>
<sequence length="251" mass="28085">MPLQNVKVADEGSVNFQKVKEECITAMESLHKVVACYRHLALTIGGSSDSIHLRDELRRTRERAQELALSNRNKLTTALRDKKLSKKDREELERLWVEFSSCLELFHNDMCKVYELGMAVPHSATNKPAIQTGSTGNTSAIASRALNVQNINYSDSPANKASLEYQEIEEEILKVDNMITDMEMKVNVLRWTVEANTRMNDELKSTHDSSSVVLLSEEESNSKGCCSDGQLIVFLLLCGTALVAITLYSIL</sequence>
<dbReference type="CTD" id="444631"/>
<feature type="transmembrane region" description="Helical" evidence="4">
    <location>
        <begin position="231"/>
        <end position="250"/>
    </location>
</feature>
<dbReference type="Proteomes" id="UP000694892">
    <property type="component" value="Chromosome 6L"/>
</dbReference>
<dbReference type="AlphaFoldDB" id="A0A974CPP4"/>
<keyword evidence="2" id="KW-0734">Signal transduction inhibitor</keyword>
<keyword evidence="3" id="KW-0175">Coiled coil</keyword>
<dbReference type="InterPro" id="IPR026512">
    <property type="entry name" value="RGS7BP/RGS9BP"/>
</dbReference>
<evidence type="ECO:0000313" key="7">
    <source>
        <dbReference type="Xenbase" id="XB-GENE-5863414"/>
    </source>
</evidence>
<dbReference type="KEGG" id="xla:444631"/>
<name>A0A974CPP4_XENLA</name>
<keyword evidence="4" id="KW-0812">Transmembrane</keyword>
<evidence type="ECO:0008006" key="8">
    <source>
        <dbReference type="Google" id="ProtNLM"/>
    </source>
</evidence>
<dbReference type="AGR" id="Xenbase:XB-GENE-5863414"/>
<evidence type="ECO:0000256" key="3">
    <source>
        <dbReference type="SAM" id="Coils"/>
    </source>
</evidence>
<protein>
    <recommendedName>
        <fullName evidence="8">Regulator of G-protein signaling 9-binding protein B</fullName>
    </recommendedName>
</protein>
<gene>
    <name evidence="7" type="primary">rgs9bp-c.L</name>
    <name evidence="7" type="synonym">XB5863395.L</name>
    <name evidence="5" type="ORF">XELAEV_18031677mg</name>
</gene>
<comment type="similarity">
    <text evidence="1">Belongs to the RGS7BP/RGS9BP family.</text>
</comment>
<evidence type="ECO:0000256" key="2">
    <source>
        <dbReference type="ARBA" id="ARBA00022700"/>
    </source>
</evidence>
<dbReference type="GeneID" id="444631"/>
<organism evidence="5 6">
    <name type="scientific">Xenopus laevis</name>
    <name type="common">African clawed frog</name>
    <dbReference type="NCBI Taxonomy" id="8355"/>
    <lineage>
        <taxon>Eukaryota</taxon>
        <taxon>Metazoa</taxon>
        <taxon>Chordata</taxon>
        <taxon>Craniata</taxon>
        <taxon>Vertebrata</taxon>
        <taxon>Euteleostomi</taxon>
        <taxon>Amphibia</taxon>
        <taxon>Batrachia</taxon>
        <taxon>Anura</taxon>
        <taxon>Pipoidea</taxon>
        <taxon>Pipidae</taxon>
        <taxon>Xenopodinae</taxon>
        <taxon>Xenopus</taxon>
        <taxon>Xenopus</taxon>
    </lineage>
</organism>
<evidence type="ECO:0000256" key="4">
    <source>
        <dbReference type="SAM" id="Phobius"/>
    </source>
</evidence>
<evidence type="ECO:0000313" key="6">
    <source>
        <dbReference type="Proteomes" id="UP000694892"/>
    </source>
</evidence>
<dbReference type="SMR" id="A0A974CPP4"/>
<proteinExistence type="inferred from homology"/>
<dbReference type="OMA" id="CRRSQMF"/>
<dbReference type="GO" id="GO:0009968">
    <property type="term" value="P:negative regulation of signal transduction"/>
    <property type="evidence" value="ECO:0007669"/>
    <property type="project" value="UniProtKB-KW"/>
</dbReference>
<dbReference type="RefSeq" id="NP_001086202.1">
    <property type="nucleotide sequence ID" value="NM_001092733.1"/>
</dbReference>
<feature type="coiled-coil region" evidence="3">
    <location>
        <begin position="158"/>
        <end position="185"/>
    </location>
</feature>
<keyword evidence="4" id="KW-0472">Membrane</keyword>
<keyword evidence="4" id="KW-1133">Transmembrane helix</keyword>
<evidence type="ECO:0000256" key="1">
    <source>
        <dbReference type="ARBA" id="ARBA00007457"/>
    </source>
</evidence>
<accession>A0A974CPP4</accession>
<evidence type="ECO:0000313" key="5">
    <source>
        <dbReference type="EMBL" id="OCT76476.1"/>
    </source>
</evidence>
<dbReference type="Xenbase" id="XB-GENE-5863414">
    <property type="gene designation" value="rgs9bp-c.L"/>
</dbReference>
<dbReference type="OrthoDB" id="6358515at2759"/>